<evidence type="ECO:0000256" key="1">
    <source>
        <dbReference type="ARBA" id="ARBA00006930"/>
    </source>
</evidence>
<dbReference type="GO" id="GO:0006302">
    <property type="term" value="P:double-strand break repair"/>
    <property type="evidence" value="ECO:0007669"/>
    <property type="project" value="InterPro"/>
</dbReference>
<accession>Q9KAA9</accession>
<evidence type="ECO:0000256" key="2">
    <source>
        <dbReference type="ARBA" id="ARBA00011322"/>
    </source>
</evidence>
<evidence type="ECO:0000313" key="7">
    <source>
        <dbReference type="Proteomes" id="UP000001258"/>
    </source>
</evidence>
<protein>
    <recommendedName>
        <fullName evidence="3">Nuclease SbcCD subunit C</fullName>
    </recommendedName>
</protein>
<evidence type="ECO:0000256" key="3">
    <source>
        <dbReference type="ARBA" id="ARBA00013368"/>
    </source>
</evidence>
<dbReference type="EMBL" id="BA000004">
    <property type="protein sequence ID" value="BAB06100.1"/>
    <property type="molecule type" value="Genomic_DNA"/>
</dbReference>
<feature type="coiled-coil region" evidence="4">
    <location>
        <begin position="166"/>
        <end position="247"/>
    </location>
</feature>
<dbReference type="Proteomes" id="UP000001258">
    <property type="component" value="Chromosome"/>
</dbReference>
<dbReference type="HOGENOM" id="CLU_564643_0_0_9"/>
<dbReference type="Pfam" id="PF13476">
    <property type="entry name" value="AAA_23"/>
    <property type="match status" value="1"/>
</dbReference>
<dbReference type="OrthoDB" id="267455at2"/>
<proteinExistence type="inferred from homology"/>
<dbReference type="InterPro" id="IPR038729">
    <property type="entry name" value="Rad50/SbcC_AAA"/>
</dbReference>
<comment type="similarity">
    <text evidence="1">Belongs to the SMC family. SbcC subfamily.</text>
</comment>
<reference evidence="6 7" key="1">
    <citation type="journal article" date="2000" name="Nucleic Acids Res.">
        <title>Complete genome sequence of the alkaliphilic bacterium Bacillus halodurans and genomic sequence comparison with Bacillus subtilis.</title>
        <authorList>
            <person name="Takami H."/>
            <person name="Nakasone K."/>
            <person name="Takaki Y."/>
            <person name="Maeno G."/>
            <person name="Sasaki R."/>
            <person name="Masui N."/>
            <person name="Fuji F."/>
            <person name="Hirama C."/>
            <person name="Nakamura Y."/>
            <person name="Ogasawara N."/>
            <person name="Kuhara S."/>
            <person name="Horikoshi K."/>
        </authorList>
    </citation>
    <scope>NUCLEOTIDE SEQUENCE [LARGE SCALE GENOMIC DNA]</scope>
    <source>
        <strain evidence="7">ATCC BAA-125 / DSM 18197 / FERM 7344 / JCM 9153 / C-125</strain>
    </source>
</reference>
<dbReference type="InterPro" id="IPR027417">
    <property type="entry name" value="P-loop_NTPase"/>
</dbReference>
<dbReference type="KEGG" id="bha:BH2381"/>
<keyword evidence="7" id="KW-1185">Reference proteome</keyword>
<dbReference type="GO" id="GO:0016887">
    <property type="term" value="F:ATP hydrolysis activity"/>
    <property type="evidence" value="ECO:0007669"/>
    <property type="project" value="InterPro"/>
</dbReference>
<dbReference type="PANTHER" id="PTHR32114">
    <property type="entry name" value="ABC TRANSPORTER ABCH.3"/>
    <property type="match status" value="1"/>
</dbReference>
<evidence type="ECO:0000259" key="5">
    <source>
        <dbReference type="Pfam" id="PF13476"/>
    </source>
</evidence>
<comment type="subunit">
    <text evidence="2">Heterodimer of SbcC and SbcD.</text>
</comment>
<dbReference type="PANTHER" id="PTHR32114:SF2">
    <property type="entry name" value="ABC TRANSPORTER ABCH.3"/>
    <property type="match status" value="1"/>
</dbReference>
<dbReference type="Gene3D" id="3.40.50.300">
    <property type="entry name" value="P-loop containing nucleotide triphosphate hydrolases"/>
    <property type="match status" value="1"/>
</dbReference>
<evidence type="ECO:0000256" key="4">
    <source>
        <dbReference type="SAM" id="Coils"/>
    </source>
</evidence>
<sequence length="470" mass="55539">MSTINQVRLENFQSHLDTVIEFGEGMNVIVGESDSGKTSILRAIRWALFNLPRGTDFMRAGADFVRVRVTFTDGTTIVRERTPSKNRYVIKRPEEEDLILEGFGIHVPQEVLDAHGMKPLRIDRDHEIQLHVAQQLDGPFLLDQTGAIRAKAIGRISGAHFLDMAIRDTTKDLSRLNQKMKYDEEEAQRIEGELLPFQSLDLHKRKLEQAEQKMNELHQLEEKKKKLMEFERALEQQREQQAHVRRQLTRVQHLEEWIHGYERIQAALSRLTVYRQFHRQLGELKTQVTKCHLWIQKTNQMALANEQLNRMSELKGRLEVLSKHKRYWDEQERVKHHAFAAFEKTSFVTTDRIVNFHKLQAYYERKQHLDTIYRRWRNYEQERIQWQEKKDQSNGTVIANEQIGQLNAQLEKLGKLKELQQQVEHVRKRMDDGQAFLHKTKQELIKLEHDHHQLLLQEGTCPTCGQAIRH</sequence>
<dbReference type="RefSeq" id="WP_010898534.1">
    <property type="nucleotide sequence ID" value="NC_002570.2"/>
</dbReference>
<dbReference type="eggNOG" id="COG0419">
    <property type="taxonomic scope" value="Bacteria"/>
</dbReference>
<evidence type="ECO:0000313" key="6">
    <source>
        <dbReference type="EMBL" id="BAB06100.1"/>
    </source>
</evidence>
<organism evidence="6 7">
    <name type="scientific">Halalkalibacterium halodurans (strain ATCC BAA-125 / DSM 18197 / FERM 7344 / JCM 9153 / C-125)</name>
    <name type="common">Bacillus halodurans</name>
    <dbReference type="NCBI Taxonomy" id="272558"/>
    <lineage>
        <taxon>Bacteria</taxon>
        <taxon>Bacillati</taxon>
        <taxon>Bacillota</taxon>
        <taxon>Bacilli</taxon>
        <taxon>Bacillales</taxon>
        <taxon>Bacillaceae</taxon>
        <taxon>Halalkalibacterium (ex Joshi et al. 2022)</taxon>
    </lineage>
</organism>
<name>Q9KAA9_HALH5</name>
<feature type="domain" description="Rad50/SbcC-type AAA" evidence="5">
    <location>
        <begin position="7"/>
        <end position="231"/>
    </location>
</feature>
<dbReference type="SUPFAM" id="SSF52540">
    <property type="entry name" value="P-loop containing nucleoside triphosphate hydrolases"/>
    <property type="match status" value="1"/>
</dbReference>
<gene>
    <name evidence="6" type="ordered locus">BH2381</name>
</gene>
<keyword evidence="4" id="KW-0175">Coiled coil</keyword>
<dbReference type="AlphaFoldDB" id="Q9KAA9"/>
<dbReference type="PIR" id="E83947">
    <property type="entry name" value="E83947"/>
</dbReference>
<dbReference type="STRING" id="272558.gene:10728279"/>